<organism evidence="1 2">
    <name type="scientific">Segniliparus rugosus (strain ATCC BAA-974 / DSM 45345 / CCUG 50838 / CIP 108380 / JCM 13579 / CDC 945)</name>
    <dbReference type="NCBI Taxonomy" id="679197"/>
    <lineage>
        <taxon>Bacteria</taxon>
        <taxon>Bacillati</taxon>
        <taxon>Actinomycetota</taxon>
        <taxon>Actinomycetes</taxon>
        <taxon>Mycobacteriales</taxon>
        <taxon>Segniliparaceae</taxon>
        <taxon>Segniliparus</taxon>
    </lineage>
</organism>
<protein>
    <recommendedName>
        <fullName evidence="3">Helix-turn-helix domain-containing protein</fullName>
    </recommendedName>
</protein>
<evidence type="ECO:0000313" key="1">
    <source>
        <dbReference type="EMBL" id="EFV13144.2"/>
    </source>
</evidence>
<dbReference type="Proteomes" id="UP000004816">
    <property type="component" value="Unassembled WGS sequence"/>
</dbReference>
<dbReference type="EMBL" id="ACZI02000002">
    <property type="protein sequence ID" value="EFV13144.2"/>
    <property type="molecule type" value="Genomic_DNA"/>
</dbReference>
<evidence type="ECO:0008006" key="3">
    <source>
        <dbReference type="Google" id="ProtNLM"/>
    </source>
</evidence>
<reference evidence="1 2" key="1">
    <citation type="journal article" date="2011" name="Stand. Genomic Sci.">
        <title>High quality draft genome sequence of Segniliparus rugosus CDC 945(T)= (ATCC BAA-974(T)).</title>
        <authorList>
            <person name="Earl A.M."/>
            <person name="Desjardins C.A."/>
            <person name="Fitzgerald M.G."/>
            <person name="Arachchi H.M."/>
            <person name="Zeng Q."/>
            <person name="Mehta T."/>
            <person name="Griggs A."/>
            <person name="Birren B.W."/>
            <person name="Toney N.C."/>
            <person name="Carr J."/>
            <person name="Posey J."/>
            <person name="Butler W.R."/>
        </authorList>
    </citation>
    <scope>NUCLEOTIDE SEQUENCE [LARGE SCALE GENOMIC DNA]</scope>
    <source>
        <strain evidence="2">ATCC BAA-974 / DSM 45345 / CCUG 50838 / CIP 108380 / JCM 13579 / CDC 945</strain>
    </source>
</reference>
<gene>
    <name evidence="1" type="ORF">HMPREF9336_01973</name>
</gene>
<name>E5XR51_SEGRC</name>
<proteinExistence type="predicted"/>
<dbReference type="HOGENOM" id="CLU_2685764_0_0_11"/>
<comment type="caution">
    <text evidence="1">The sequence shown here is derived from an EMBL/GenBank/DDBJ whole genome shotgun (WGS) entry which is preliminary data.</text>
</comment>
<dbReference type="STRING" id="679197.HMPREF9336_01973"/>
<dbReference type="RefSeq" id="WP_021030179.1">
    <property type="nucleotide sequence ID" value="NZ_KI391953.1"/>
</dbReference>
<keyword evidence="2" id="KW-1185">Reference proteome</keyword>
<evidence type="ECO:0000313" key="2">
    <source>
        <dbReference type="Proteomes" id="UP000004816"/>
    </source>
</evidence>
<dbReference type="AlphaFoldDB" id="E5XR51"/>
<accession>E5XR51</accession>
<sequence length="74" mass="8144">MDAPRPLAVEEAAAHVGKSAKTTYRWKTQGLIAPYGERWELMFLDIELDAAKTACAERKARNPRGRRPCASAGS</sequence>